<gene>
    <name evidence="3" type="ORF">FPE_LOCUS26997</name>
</gene>
<name>A0AAD2A132_9LAMI</name>
<organism evidence="3 4">
    <name type="scientific">Fraxinus pennsylvanica</name>
    <dbReference type="NCBI Taxonomy" id="56036"/>
    <lineage>
        <taxon>Eukaryota</taxon>
        <taxon>Viridiplantae</taxon>
        <taxon>Streptophyta</taxon>
        <taxon>Embryophyta</taxon>
        <taxon>Tracheophyta</taxon>
        <taxon>Spermatophyta</taxon>
        <taxon>Magnoliopsida</taxon>
        <taxon>eudicotyledons</taxon>
        <taxon>Gunneridae</taxon>
        <taxon>Pentapetalae</taxon>
        <taxon>asterids</taxon>
        <taxon>lamiids</taxon>
        <taxon>Lamiales</taxon>
        <taxon>Oleaceae</taxon>
        <taxon>Oleeae</taxon>
        <taxon>Fraxinus</taxon>
    </lineage>
</organism>
<feature type="compositionally biased region" description="Acidic residues" evidence="2">
    <location>
        <begin position="416"/>
        <end position="431"/>
    </location>
</feature>
<keyword evidence="1" id="KW-0175">Coiled coil</keyword>
<feature type="region of interest" description="Disordered" evidence="2">
    <location>
        <begin position="158"/>
        <end position="228"/>
    </location>
</feature>
<sequence>MSTHTQRMLIIQHASEDLGFKTLREAVLLLKPGDKVLVLAIIQQAASSAVQSRKLQDNEKLKDIKEAIKQKQDKYSNCAEIEGIRILAEARQVEFDIAVEAGFLNEVAAEYAKKIEATRVILPRRFSALQGEKNLAYSGNNPLRERLLHDKRAEFVSPGPQLSSKIANRGKGRPNIRPLAQKLPKKVCARRSSDTSSSILPPRKSNGFRRLKRVSSSSSSLPSKKQRVEDQPFIGIQPAFLDRLNAELEVSDTVNSIIKKFWLQKHSEKLQGLEDSQVKIGALRNMVKAMIYTIEDKKRSSKLLRKTEGLVDEKAKLLKKVGELEDELSILNNLKYKMQTRLNRRDAKIVKLKARVKAREGETEKAKNEATAAIEDFKETEEYRALREELYHAAIDSIAAARPDYDISFLHSSREDENENEDELSTDEDLEDWKTAENC</sequence>
<keyword evidence="4" id="KW-1185">Reference proteome</keyword>
<evidence type="ECO:0000256" key="2">
    <source>
        <dbReference type="SAM" id="MobiDB-lite"/>
    </source>
</evidence>
<feature type="region of interest" description="Disordered" evidence="2">
    <location>
        <begin position="411"/>
        <end position="439"/>
    </location>
</feature>
<dbReference type="EMBL" id="OU503052">
    <property type="protein sequence ID" value="CAI9779567.1"/>
    <property type="molecule type" value="Genomic_DNA"/>
</dbReference>
<protein>
    <submittedName>
        <fullName evidence="3">Uncharacterized protein</fullName>
    </submittedName>
</protein>
<reference evidence="3" key="1">
    <citation type="submission" date="2023-05" db="EMBL/GenBank/DDBJ databases">
        <authorList>
            <person name="Huff M."/>
        </authorList>
    </citation>
    <scope>NUCLEOTIDE SEQUENCE</scope>
</reference>
<feature type="coiled-coil region" evidence="1">
    <location>
        <begin position="307"/>
        <end position="369"/>
    </location>
</feature>
<dbReference type="AlphaFoldDB" id="A0AAD2A132"/>
<evidence type="ECO:0000256" key="1">
    <source>
        <dbReference type="SAM" id="Coils"/>
    </source>
</evidence>
<dbReference type="Proteomes" id="UP000834106">
    <property type="component" value="Chromosome 17"/>
</dbReference>
<accession>A0AAD2A132</accession>
<evidence type="ECO:0000313" key="3">
    <source>
        <dbReference type="EMBL" id="CAI9779567.1"/>
    </source>
</evidence>
<evidence type="ECO:0000313" key="4">
    <source>
        <dbReference type="Proteomes" id="UP000834106"/>
    </source>
</evidence>
<proteinExistence type="predicted"/>